<feature type="domain" description="Peptide methionine sulphoxide reductase MsrA" evidence="5">
    <location>
        <begin position="26"/>
        <end position="177"/>
    </location>
</feature>
<organism evidence="6 7">
    <name type="scientific">Elstera cyanobacteriorum</name>
    <dbReference type="NCBI Taxonomy" id="2022747"/>
    <lineage>
        <taxon>Bacteria</taxon>
        <taxon>Pseudomonadati</taxon>
        <taxon>Pseudomonadota</taxon>
        <taxon>Alphaproteobacteria</taxon>
        <taxon>Rhodospirillales</taxon>
        <taxon>Rhodospirillaceae</taxon>
        <taxon>Elstera</taxon>
    </lineage>
</organism>
<evidence type="ECO:0000256" key="4">
    <source>
        <dbReference type="HAMAP-Rule" id="MF_01401"/>
    </source>
</evidence>
<comment type="catalytic activity">
    <reaction evidence="2 4">
        <text>L-methionyl-[protein] + [thioredoxin]-disulfide + H2O = L-methionyl-(S)-S-oxide-[protein] + [thioredoxin]-dithiol</text>
        <dbReference type="Rhea" id="RHEA:14217"/>
        <dbReference type="Rhea" id="RHEA-COMP:10698"/>
        <dbReference type="Rhea" id="RHEA-COMP:10700"/>
        <dbReference type="Rhea" id="RHEA-COMP:12313"/>
        <dbReference type="Rhea" id="RHEA-COMP:12315"/>
        <dbReference type="ChEBI" id="CHEBI:15377"/>
        <dbReference type="ChEBI" id="CHEBI:16044"/>
        <dbReference type="ChEBI" id="CHEBI:29950"/>
        <dbReference type="ChEBI" id="CHEBI:44120"/>
        <dbReference type="ChEBI" id="CHEBI:50058"/>
        <dbReference type="EC" id="1.8.4.11"/>
    </reaction>
</comment>
<evidence type="ECO:0000313" key="7">
    <source>
        <dbReference type="Proteomes" id="UP000216361"/>
    </source>
</evidence>
<comment type="caution">
    <text evidence="6">The sequence shown here is derived from an EMBL/GenBank/DDBJ whole genome shotgun (WGS) entry which is preliminary data.</text>
</comment>
<dbReference type="InterPro" id="IPR002569">
    <property type="entry name" value="Met_Sox_Rdtase_MsrA_dom"/>
</dbReference>
<dbReference type="Proteomes" id="UP000216361">
    <property type="component" value="Unassembled WGS sequence"/>
</dbReference>
<accession>A0A255XLU3</accession>
<feature type="active site" evidence="4">
    <location>
        <position position="32"/>
    </location>
</feature>
<gene>
    <name evidence="4 6" type="primary">msrA</name>
    <name evidence="6" type="ORF">CHR90_13225</name>
</gene>
<keyword evidence="1 4" id="KW-0560">Oxidoreductase</keyword>
<comment type="catalytic activity">
    <reaction evidence="3 4">
        <text>[thioredoxin]-disulfide + L-methionine + H2O = L-methionine (S)-S-oxide + [thioredoxin]-dithiol</text>
        <dbReference type="Rhea" id="RHEA:19993"/>
        <dbReference type="Rhea" id="RHEA-COMP:10698"/>
        <dbReference type="Rhea" id="RHEA-COMP:10700"/>
        <dbReference type="ChEBI" id="CHEBI:15377"/>
        <dbReference type="ChEBI" id="CHEBI:29950"/>
        <dbReference type="ChEBI" id="CHEBI:50058"/>
        <dbReference type="ChEBI" id="CHEBI:57844"/>
        <dbReference type="ChEBI" id="CHEBI:58772"/>
        <dbReference type="EC" id="1.8.4.11"/>
    </reaction>
</comment>
<dbReference type="SUPFAM" id="SSF55068">
    <property type="entry name" value="Peptide methionine sulfoxide reductase"/>
    <property type="match status" value="1"/>
</dbReference>
<evidence type="ECO:0000259" key="5">
    <source>
        <dbReference type="Pfam" id="PF01625"/>
    </source>
</evidence>
<evidence type="ECO:0000256" key="2">
    <source>
        <dbReference type="ARBA" id="ARBA00047806"/>
    </source>
</evidence>
<keyword evidence="7" id="KW-1185">Reference proteome</keyword>
<dbReference type="AlphaFoldDB" id="A0A255XLU3"/>
<dbReference type="EMBL" id="NOXS01000033">
    <property type="protein sequence ID" value="OYQ17928.1"/>
    <property type="molecule type" value="Genomic_DNA"/>
</dbReference>
<protein>
    <recommendedName>
        <fullName evidence="4">Peptide methionine sulfoxide reductase MsrA</fullName>
        <shortName evidence="4">Protein-methionine-S-oxide reductase</shortName>
        <ecNumber evidence="4">1.8.4.11</ecNumber>
    </recommendedName>
    <alternativeName>
        <fullName evidence="4">Peptide-methionine (S)-S-oxide reductase</fullName>
        <shortName evidence="4">Peptide Met(O) reductase</shortName>
    </alternativeName>
</protein>
<dbReference type="HAMAP" id="MF_01401">
    <property type="entry name" value="MsrA"/>
    <property type="match status" value="1"/>
</dbReference>
<proteinExistence type="inferred from homology"/>
<dbReference type="GO" id="GO:0008113">
    <property type="term" value="F:peptide-methionine (S)-S-oxide reductase activity"/>
    <property type="evidence" value="ECO:0007669"/>
    <property type="project" value="UniProtKB-UniRule"/>
</dbReference>
<dbReference type="PANTHER" id="PTHR43774">
    <property type="entry name" value="PEPTIDE METHIONINE SULFOXIDE REDUCTASE"/>
    <property type="match status" value="1"/>
</dbReference>
<sequence length="199" mass="22180">MPLLIDPWSLPDPVQDCAPSEGVRVAVLAGGCFWCTEAVFTALDGVTDVKPGYAGDSSLTADYRTVCSGRTNHAEVIKITYDAAKLSYGQLLKLFFGVAHDPTQKDRQGNDVGRQYRSAIFYHTPEEQAVARAYIRQLDAAKIYSGPIMTSLEPLEAFYEAEPEHHDYAARNPHSPYIAHVSTPKVEKLMLYFPERLKR</sequence>
<evidence type="ECO:0000256" key="1">
    <source>
        <dbReference type="ARBA" id="ARBA00023002"/>
    </source>
</evidence>
<dbReference type="RefSeq" id="WP_094409490.1">
    <property type="nucleotide sequence ID" value="NZ_BMJZ01000002.1"/>
</dbReference>
<dbReference type="EC" id="1.8.4.11" evidence="4"/>
<evidence type="ECO:0000313" key="6">
    <source>
        <dbReference type="EMBL" id="OYQ17928.1"/>
    </source>
</evidence>
<name>A0A255XLU3_9PROT</name>
<dbReference type="Gene3D" id="3.30.1060.10">
    <property type="entry name" value="Peptide methionine sulphoxide reductase MsrA"/>
    <property type="match status" value="1"/>
</dbReference>
<reference evidence="6 7" key="1">
    <citation type="submission" date="2017-07" db="EMBL/GenBank/DDBJ databases">
        <title>Elstera cyanobacteriorum sp. nov., a novel bacterium isolated from cyanobacterial aggregates in a eutrophic lake.</title>
        <authorList>
            <person name="Cai H."/>
        </authorList>
    </citation>
    <scope>NUCLEOTIDE SEQUENCE [LARGE SCALE GENOMIC DNA]</scope>
    <source>
        <strain evidence="6 7">TH019</strain>
    </source>
</reference>
<comment type="similarity">
    <text evidence="4">Belongs to the MsrA Met sulfoxide reductase family.</text>
</comment>
<evidence type="ECO:0000256" key="3">
    <source>
        <dbReference type="ARBA" id="ARBA00048782"/>
    </source>
</evidence>
<dbReference type="GO" id="GO:0033744">
    <property type="term" value="F:L-methionine:thioredoxin-disulfide S-oxidoreductase activity"/>
    <property type="evidence" value="ECO:0007669"/>
    <property type="project" value="RHEA"/>
</dbReference>
<dbReference type="OrthoDB" id="4174719at2"/>
<dbReference type="PANTHER" id="PTHR43774:SF1">
    <property type="entry name" value="PEPTIDE METHIONINE SULFOXIDE REDUCTASE MSRA 2"/>
    <property type="match status" value="1"/>
</dbReference>
<dbReference type="NCBIfam" id="TIGR00401">
    <property type="entry name" value="msrA"/>
    <property type="match status" value="1"/>
</dbReference>
<dbReference type="InterPro" id="IPR036509">
    <property type="entry name" value="Met_Sox_Rdtase_MsrA_sf"/>
</dbReference>
<comment type="function">
    <text evidence="4">Has an important function as a repair enzyme for proteins that have been inactivated by oxidation. Catalyzes the reversible oxidation-reduction of methionine sulfoxide in proteins to methionine.</text>
</comment>
<dbReference type="Pfam" id="PF01625">
    <property type="entry name" value="PMSR"/>
    <property type="match status" value="1"/>
</dbReference>